<dbReference type="PANTHER" id="PTHR10340:SF24">
    <property type="entry name" value="ACID SPHINGOMYELINASE-LIKE PHOSPHODIESTERASE 3A"/>
    <property type="match status" value="1"/>
</dbReference>
<reference evidence="12" key="2">
    <citation type="submission" date="2025-09" db="UniProtKB">
        <authorList>
            <consortium name="Ensembl"/>
        </authorList>
    </citation>
    <scope>IDENTIFICATION</scope>
</reference>
<keyword evidence="4" id="KW-0964">Secreted</keyword>
<protein>
    <submittedName>
        <fullName evidence="12">Uncharacterized protein</fullName>
    </submittedName>
</protein>
<evidence type="ECO:0000259" key="11">
    <source>
        <dbReference type="Pfam" id="PF19272"/>
    </source>
</evidence>
<dbReference type="CDD" id="cd00842">
    <property type="entry name" value="MPP_ASMase"/>
    <property type="match status" value="1"/>
</dbReference>
<evidence type="ECO:0000256" key="7">
    <source>
        <dbReference type="ARBA" id="ARBA00022801"/>
    </source>
</evidence>
<dbReference type="OMA" id="TAWHCRS"/>
<evidence type="ECO:0000256" key="5">
    <source>
        <dbReference type="ARBA" id="ARBA00022723"/>
    </source>
</evidence>
<evidence type="ECO:0000256" key="1">
    <source>
        <dbReference type="ARBA" id="ARBA00001947"/>
    </source>
</evidence>
<keyword evidence="6" id="KW-0732">Signal</keyword>
<dbReference type="PANTHER" id="PTHR10340">
    <property type="entry name" value="SPHINGOMYELIN PHOSPHODIESTERASE"/>
    <property type="match status" value="1"/>
</dbReference>
<evidence type="ECO:0000256" key="3">
    <source>
        <dbReference type="ARBA" id="ARBA00008234"/>
    </source>
</evidence>
<evidence type="ECO:0000256" key="8">
    <source>
        <dbReference type="ARBA" id="ARBA00022833"/>
    </source>
</evidence>
<feature type="domain" description="Sphingomyelin phosphodiesterase C-terminal" evidence="11">
    <location>
        <begin position="366"/>
        <end position="503"/>
    </location>
</feature>
<name>A0A3Q3X621_MOLML</name>
<dbReference type="STRING" id="94237.ENSMMOP00000020799"/>
<feature type="domain" description="Calcineurin-like phosphoesterase" evidence="10">
    <location>
        <begin position="99"/>
        <end position="354"/>
    </location>
</feature>
<dbReference type="Gene3D" id="3.60.21.10">
    <property type="match status" value="1"/>
</dbReference>
<sequence length="507" mass="57255">MVLNICGSKLFSFILRTSELGPSQSLTLSSIIWTTPSLTEREKATCSPANRAKETRSSTAFVRPTAIGLSCWEGMLRYVCLGGSHRSIPLLLTSIYPGRFWHITDLHLDPTYHLSPDPTKVCFSSKGVPVPQAGLYGDFLCDSPYSLIQSAFGHMAPLTQPQDFIVWTGDSPPHVPPEELSTDMVIMVIANMTQTIRQHFPNLTVYPALGNHDYWPQDQMTSSTNAVYQAAAQLWKPWLQPEALLTLSQGGFYSQLVHPGLRVVSLNTILYYGPNKATCNMTDPAGQFEWLEKTLQKAAQSLEKVYIIAHVPVGYLPFVRNTTAVRERHNERLVAICRQYSDVIAGHFYGHTHRDSIMVLLDQQGKPVNSLFVSPAVTPIKDLLQPYSNNPAFRMYQYSSRDHAVLDIWQYYLNLTEANLRQRTEWRLEYIMTEAFGLADLRPRSLLQLGLSFRLPQTKAFDKYFTHFMVSYNSSIVCESDCKLSQVCAVLCLDQQSYSRCVAGGRW</sequence>
<dbReference type="InterPro" id="IPR029052">
    <property type="entry name" value="Metallo-depent_PP-like"/>
</dbReference>
<evidence type="ECO:0000256" key="9">
    <source>
        <dbReference type="ARBA" id="ARBA00023180"/>
    </source>
</evidence>
<organism evidence="12 13">
    <name type="scientific">Mola mola</name>
    <name type="common">Ocean sunfish</name>
    <name type="synonym">Tetraodon mola</name>
    <dbReference type="NCBI Taxonomy" id="94237"/>
    <lineage>
        <taxon>Eukaryota</taxon>
        <taxon>Metazoa</taxon>
        <taxon>Chordata</taxon>
        <taxon>Craniata</taxon>
        <taxon>Vertebrata</taxon>
        <taxon>Euteleostomi</taxon>
        <taxon>Actinopterygii</taxon>
        <taxon>Neopterygii</taxon>
        <taxon>Teleostei</taxon>
        <taxon>Neoteleostei</taxon>
        <taxon>Acanthomorphata</taxon>
        <taxon>Eupercaria</taxon>
        <taxon>Tetraodontiformes</taxon>
        <taxon>Molidae</taxon>
        <taxon>Mola</taxon>
    </lineage>
</organism>
<dbReference type="GO" id="GO:0005615">
    <property type="term" value="C:extracellular space"/>
    <property type="evidence" value="ECO:0007669"/>
    <property type="project" value="TreeGrafter"/>
</dbReference>
<dbReference type="Pfam" id="PF19272">
    <property type="entry name" value="ASMase_C"/>
    <property type="match status" value="1"/>
</dbReference>
<evidence type="ECO:0000313" key="13">
    <source>
        <dbReference type="Proteomes" id="UP000261620"/>
    </source>
</evidence>
<evidence type="ECO:0000256" key="2">
    <source>
        <dbReference type="ARBA" id="ARBA00004613"/>
    </source>
</evidence>
<dbReference type="FunFam" id="3.60.21.10:FF:000167">
    <property type="entry name" value="Acid sphingomyelinase-like phosphodiesterase"/>
    <property type="match status" value="1"/>
</dbReference>
<dbReference type="GO" id="GO:0046872">
    <property type="term" value="F:metal ion binding"/>
    <property type="evidence" value="ECO:0007669"/>
    <property type="project" value="UniProtKB-KW"/>
</dbReference>
<dbReference type="Proteomes" id="UP000261620">
    <property type="component" value="Unplaced"/>
</dbReference>
<dbReference type="SUPFAM" id="SSF56300">
    <property type="entry name" value="Metallo-dependent phosphatases"/>
    <property type="match status" value="1"/>
</dbReference>
<evidence type="ECO:0000256" key="4">
    <source>
        <dbReference type="ARBA" id="ARBA00022525"/>
    </source>
</evidence>
<keyword evidence="8" id="KW-0862">Zinc</keyword>
<dbReference type="AlphaFoldDB" id="A0A3Q3X621"/>
<dbReference type="InterPro" id="IPR004843">
    <property type="entry name" value="Calcineurin-like_PHP"/>
</dbReference>
<proteinExistence type="inferred from homology"/>
<reference evidence="12" key="1">
    <citation type="submission" date="2025-08" db="UniProtKB">
        <authorList>
            <consortium name="Ensembl"/>
        </authorList>
    </citation>
    <scope>IDENTIFICATION</scope>
</reference>
<keyword evidence="13" id="KW-1185">Reference proteome</keyword>
<dbReference type="InterPro" id="IPR045473">
    <property type="entry name" value="ASM_C"/>
</dbReference>
<dbReference type="GO" id="GO:0008081">
    <property type="term" value="F:phosphoric diester hydrolase activity"/>
    <property type="evidence" value="ECO:0007669"/>
    <property type="project" value="TreeGrafter"/>
</dbReference>
<dbReference type="Ensembl" id="ENSMMOT00000021145.1">
    <property type="protein sequence ID" value="ENSMMOP00000020799.1"/>
    <property type="gene ID" value="ENSMMOG00000015816.1"/>
</dbReference>
<dbReference type="Pfam" id="PF00149">
    <property type="entry name" value="Metallophos"/>
    <property type="match status" value="1"/>
</dbReference>
<keyword evidence="9" id="KW-0325">Glycoprotein</keyword>
<comment type="similarity">
    <text evidence="3">Belongs to the acid sphingomyelinase family.</text>
</comment>
<evidence type="ECO:0000256" key="6">
    <source>
        <dbReference type="ARBA" id="ARBA00022729"/>
    </source>
</evidence>
<comment type="cofactor">
    <cofactor evidence="1">
        <name>Zn(2+)</name>
        <dbReference type="ChEBI" id="CHEBI:29105"/>
    </cofactor>
</comment>
<evidence type="ECO:0000259" key="10">
    <source>
        <dbReference type="Pfam" id="PF00149"/>
    </source>
</evidence>
<dbReference type="InterPro" id="IPR041805">
    <property type="entry name" value="ASMase/PPN1_MPP"/>
</dbReference>
<accession>A0A3Q3X621</accession>
<evidence type="ECO:0000313" key="12">
    <source>
        <dbReference type="Ensembl" id="ENSMMOP00000020799.1"/>
    </source>
</evidence>
<comment type="subcellular location">
    <subcellularLocation>
        <location evidence="2">Secreted</location>
    </subcellularLocation>
</comment>
<keyword evidence="7" id="KW-0378">Hydrolase</keyword>
<keyword evidence="5" id="KW-0479">Metal-binding</keyword>